<organism evidence="2 3">
    <name type="scientific">Edaphosphingomonas haloaromaticamans</name>
    <dbReference type="NCBI Taxonomy" id="653954"/>
    <lineage>
        <taxon>Bacteria</taxon>
        <taxon>Pseudomonadati</taxon>
        <taxon>Pseudomonadota</taxon>
        <taxon>Alphaproteobacteria</taxon>
        <taxon>Sphingomonadales</taxon>
        <taxon>Rhizorhabdaceae</taxon>
        <taxon>Edaphosphingomonas</taxon>
    </lineage>
</organism>
<dbReference type="RefSeq" id="WP_015457430.1">
    <property type="nucleotide sequence ID" value="NZ_MIPT01000001.1"/>
</dbReference>
<reference evidence="2 3" key="1">
    <citation type="submission" date="2016-09" db="EMBL/GenBank/DDBJ databases">
        <title>Metabolic pathway, cell adaptation mechanisms and a novel monoxygenase revealed through proteogenomic-transcription analysis of a Sphingomonas haloaromaticamans strain degrading the fungicide ortho-phenylphenol.</title>
        <authorList>
            <person name="Perruchon C."/>
            <person name="Papadopoulou E.S."/>
            <person name="Rousidou C."/>
            <person name="Vasileiadis S."/>
            <person name="Tanou G."/>
            <person name="Amoutzias G."/>
            <person name="Molassiotis A."/>
            <person name="Karpouzas D.G."/>
        </authorList>
    </citation>
    <scope>NUCLEOTIDE SEQUENCE [LARGE SCALE GENOMIC DNA]</scope>
    <source>
        <strain evidence="2 3">P3</strain>
    </source>
</reference>
<name>A0A1S1HK26_9SPHN</name>
<dbReference type="OrthoDB" id="7581964at2"/>
<feature type="transmembrane region" description="Helical" evidence="1">
    <location>
        <begin position="12"/>
        <end position="30"/>
    </location>
</feature>
<dbReference type="Proteomes" id="UP000179467">
    <property type="component" value="Unassembled WGS sequence"/>
</dbReference>
<comment type="caution">
    <text evidence="2">The sequence shown here is derived from an EMBL/GenBank/DDBJ whole genome shotgun (WGS) entry which is preliminary data.</text>
</comment>
<feature type="transmembrane region" description="Helical" evidence="1">
    <location>
        <begin position="42"/>
        <end position="59"/>
    </location>
</feature>
<gene>
    <name evidence="2" type="ORF">BHE75_02894</name>
</gene>
<evidence type="ECO:0000313" key="2">
    <source>
        <dbReference type="EMBL" id="OHT20890.1"/>
    </source>
</evidence>
<accession>A0A1S1HK26</accession>
<proteinExistence type="predicted"/>
<evidence type="ECO:0000256" key="1">
    <source>
        <dbReference type="SAM" id="Phobius"/>
    </source>
</evidence>
<keyword evidence="1" id="KW-0812">Transmembrane</keyword>
<evidence type="ECO:0000313" key="3">
    <source>
        <dbReference type="Proteomes" id="UP000179467"/>
    </source>
</evidence>
<keyword evidence="3" id="KW-1185">Reference proteome</keyword>
<sequence length="61" mass="6347">MQSILEGVAGIAPAIAMLAVFALVAGGLYLMRKRHSRGKGALMLVAAAVLLANVMLWTLPV</sequence>
<keyword evidence="1" id="KW-1133">Transmembrane helix</keyword>
<dbReference type="AlphaFoldDB" id="A0A1S1HK26"/>
<protein>
    <submittedName>
        <fullName evidence="2">Uncharacterized protein</fullName>
    </submittedName>
</protein>
<keyword evidence="1" id="KW-0472">Membrane</keyword>
<dbReference type="EMBL" id="MIPT01000001">
    <property type="protein sequence ID" value="OHT20890.1"/>
    <property type="molecule type" value="Genomic_DNA"/>
</dbReference>